<dbReference type="Proteomes" id="UP001374952">
    <property type="component" value="Unassembled WGS sequence"/>
</dbReference>
<comment type="caution">
    <text evidence="1">The sequence shown here is derived from an EMBL/GenBank/DDBJ whole genome shotgun (WGS) entry which is preliminary data.</text>
</comment>
<protein>
    <submittedName>
        <fullName evidence="1">Response regulator</fullName>
    </submittedName>
</protein>
<sequence length="32" mass="3306">TAEAKKEHIIAAAQAGVNCYIVKAFSAGTLKT</sequence>
<feature type="non-terminal residue" evidence="1">
    <location>
        <position position="1"/>
    </location>
</feature>
<evidence type="ECO:0000313" key="2">
    <source>
        <dbReference type="Proteomes" id="UP001374952"/>
    </source>
</evidence>
<organism evidence="1 2">
    <name type="scientific">Pseudoalteromonas undina</name>
    <dbReference type="NCBI Taxonomy" id="43660"/>
    <lineage>
        <taxon>Bacteria</taxon>
        <taxon>Pseudomonadati</taxon>
        <taxon>Pseudomonadota</taxon>
        <taxon>Gammaproteobacteria</taxon>
        <taxon>Alteromonadales</taxon>
        <taxon>Pseudoalteromonadaceae</taxon>
        <taxon>Pseudoalteromonas</taxon>
    </lineage>
</organism>
<dbReference type="EMBL" id="JBAKAX010000125">
    <property type="protein sequence ID" value="MEL0606510.1"/>
    <property type="molecule type" value="Genomic_DNA"/>
</dbReference>
<accession>A0ACC6R9X8</accession>
<keyword evidence="2" id="KW-1185">Reference proteome</keyword>
<name>A0ACC6R9X8_9GAMM</name>
<reference evidence="1" key="1">
    <citation type="submission" date="2024-02" db="EMBL/GenBank/DDBJ databases">
        <title>Bacteria isolated from the canopy kelp, Nereocystis luetkeana.</title>
        <authorList>
            <person name="Pfister C.A."/>
            <person name="Younker I.T."/>
            <person name="Light S.H."/>
        </authorList>
    </citation>
    <scope>NUCLEOTIDE SEQUENCE</scope>
    <source>
        <strain evidence="1">TN.2.01</strain>
    </source>
</reference>
<gene>
    <name evidence="1" type="ORF">V6250_20380</name>
</gene>
<proteinExistence type="predicted"/>
<evidence type="ECO:0000313" key="1">
    <source>
        <dbReference type="EMBL" id="MEL0606510.1"/>
    </source>
</evidence>